<keyword evidence="6 12" id="KW-1133">Transmembrane helix</keyword>
<dbReference type="Gene3D" id="1.20.5.620">
    <property type="entry name" value="F1F0 ATP synthase subunit B, membrane domain"/>
    <property type="match status" value="1"/>
</dbReference>
<evidence type="ECO:0000256" key="3">
    <source>
        <dbReference type="ARBA" id="ARBA00022547"/>
    </source>
</evidence>
<dbReference type="PANTHER" id="PTHR33445:SF2">
    <property type="entry name" value="ATP SYNTHASE SUBUNIT B', CHLOROPLASTIC"/>
    <property type="match status" value="1"/>
</dbReference>
<dbReference type="GO" id="GO:0046933">
    <property type="term" value="F:proton-transporting ATP synthase activity, rotational mechanism"/>
    <property type="evidence" value="ECO:0007669"/>
    <property type="project" value="UniProtKB-UniRule"/>
</dbReference>
<evidence type="ECO:0000256" key="5">
    <source>
        <dbReference type="ARBA" id="ARBA00022781"/>
    </source>
</evidence>
<dbReference type="GO" id="GO:0046961">
    <property type="term" value="F:proton-transporting ATPase activity, rotational mechanism"/>
    <property type="evidence" value="ECO:0007669"/>
    <property type="project" value="TreeGrafter"/>
</dbReference>
<keyword evidence="12" id="KW-1003">Cell membrane</keyword>
<dbReference type="InterPro" id="IPR002146">
    <property type="entry name" value="ATP_synth_b/b'su_bac/chlpt"/>
</dbReference>
<dbReference type="GO" id="GO:0005886">
    <property type="term" value="C:plasma membrane"/>
    <property type="evidence" value="ECO:0007669"/>
    <property type="project" value="UniProtKB-SubCell"/>
</dbReference>
<dbReference type="HAMAP" id="MF_01398">
    <property type="entry name" value="ATP_synth_b_bprime"/>
    <property type="match status" value="1"/>
</dbReference>
<evidence type="ECO:0000256" key="7">
    <source>
        <dbReference type="ARBA" id="ARBA00023065"/>
    </source>
</evidence>
<dbReference type="CDD" id="cd06503">
    <property type="entry name" value="ATP-synt_Fo_b"/>
    <property type="match status" value="1"/>
</dbReference>
<feature type="coiled-coil region" evidence="14">
    <location>
        <begin position="37"/>
        <end position="119"/>
    </location>
</feature>
<accession>A0A1F7JNU7</accession>
<evidence type="ECO:0000256" key="10">
    <source>
        <dbReference type="ARBA" id="ARBA00025198"/>
    </source>
</evidence>
<dbReference type="InterPro" id="IPR050059">
    <property type="entry name" value="ATP_synthase_B_chain"/>
</dbReference>
<organism evidence="15 16">
    <name type="scientific">Candidatus Roizmanbacteria bacterium RIFCSPLOWO2_02_FULL_38_10</name>
    <dbReference type="NCBI Taxonomy" id="1802074"/>
    <lineage>
        <taxon>Bacteria</taxon>
        <taxon>Candidatus Roizmaniibacteriota</taxon>
    </lineage>
</organism>
<comment type="function">
    <text evidence="12">Component of the F(0) channel, it forms part of the peripheral stalk, linking F(1) to F(0).</text>
</comment>
<evidence type="ECO:0000256" key="13">
    <source>
        <dbReference type="RuleBase" id="RU003848"/>
    </source>
</evidence>
<name>A0A1F7JNU7_9BACT</name>
<dbReference type="GO" id="GO:0045259">
    <property type="term" value="C:proton-transporting ATP synthase complex"/>
    <property type="evidence" value="ECO:0007669"/>
    <property type="project" value="UniProtKB-KW"/>
</dbReference>
<comment type="subcellular location">
    <subcellularLocation>
        <location evidence="12">Cell membrane</location>
        <topology evidence="12">Single-pass membrane protein</topology>
    </subcellularLocation>
    <subcellularLocation>
        <location evidence="11">Endomembrane system</location>
        <topology evidence="11">Single-pass membrane protein</topology>
    </subcellularLocation>
</comment>
<sequence>MEALGIDIKLIIAQVVNFFLFLILFKKFMAKPFYNYLDKLQRNNEDKEKILIEVQKMEEKAKKERAELVKIAREESNKIISDAKKTAVYQHEEIIKKAQEEASDIKKKAEKKLDEDKKTLYLEVREKLIDTSTLIVKQALHGYLDETKQKELMKKLLQADRVYEN</sequence>
<evidence type="ECO:0000256" key="11">
    <source>
        <dbReference type="ARBA" id="ARBA00037847"/>
    </source>
</evidence>
<evidence type="ECO:0000256" key="1">
    <source>
        <dbReference type="ARBA" id="ARBA00005513"/>
    </source>
</evidence>
<keyword evidence="5 12" id="KW-0375">Hydrogen ion transport</keyword>
<dbReference type="NCBIfam" id="TIGR01144">
    <property type="entry name" value="ATP_synt_b"/>
    <property type="match status" value="1"/>
</dbReference>
<evidence type="ECO:0000256" key="6">
    <source>
        <dbReference type="ARBA" id="ARBA00022989"/>
    </source>
</evidence>
<dbReference type="Pfam" id="PF00430">
    <property type="entry name" value="ATP-synt_B"/>
    <property type="match status" value="1"/>
</dbReference>
<keyword evidence="9 12" id="KW-0066">ATP synthesis</keyword>
<dbReference type="PANTHER" id="PTHR33445">
    <property type="entry name" value="ATP SYNTHASE SUBUNIT B', CHLOROPLASTIC"/>
    <property type="match status" value="1"/>
</dbReference>
<dbReference type="STRING" id="1802074.A3J15_02170"/>
<reference evidence="15 16" key="1">
    <citation type="journal article" date="2016" name="Nat. Commun.">
        <title>Thousands of microbial genomes shed light on interconnected biogeochemical processes in an aquifer system.</title>
        <authorList>
            <person name="Anantharaman K."/>
            <person name="Brown C.T."/>
            <person name="Hug L.A."/>
            <person name="Sharon I."/>
            <person name="Castelle C.J."/>
            <person name="Probst A.J."/>
            <person name="Thomas B.C."/>
            <person name="Singh A."/>
            <person name="Wilkins M.J."/>
            <person name="Karaoz U."/>
            <person name="Brodie E.L."/>
            <person name="Williams K.H."/>
            <person name="Hubbard S.S."/>
            <person name="Banfield J.F."/>
        </authorList>
    </citation>
    <scope>NUCLEOTIDE SEQUENCE [LARGE SCALE GENOMIC DNA]</scope>
</reference>
<comment type="subunit">
    <text evidence="12">F-type ATPases have 2 components, F(1) - the catalytic core - and F(0) - the membrane proton channel. F(1) has five subunits: alpha(3), beta(3), gamma(1), delta(1), epsilon(1). F(0) has three main subunits: a(1), b(2) and c(10-14). The alpha and beta chains form an alternating ring which encloses part of the gamma chain. F(1) is attached to F(0) by a central stalk formed by the gamma and epsilon chains, while a peripheral stalk is formed by the delta and b chains.</text>
</comment>
<evidence type="ECO:0000256" key="4">
    <source>
        <dbReference type="ARBA" id="ARBA00022692"/>
    </source>
</evidence>
<dbReference type="EMBL" id="MGAY01000007">
    <property type="protein sequence ID" value="OGK57273.1"/>
    <property type="molecule type" value="Genomic_DNA"/>
</dbReference>
<evidence type="ECO:0000313" key="15">
    <source>
        <dbReference type="EMBL" id="OGK57273.1"/>
    </source>
</evidence>
<keyword evidence="7 12" id="KW-0406">Ion transport</keyword>
<evidence type="ECO:0000256" key="9">
    <source>
        <dbReference type="ARBA" id="ARBA00023310"/>
    </source>
</evidence>
<feature type="transmembrane region" description="Helical" evidence="12">
    <location>
        <begin position="6"/>
        <end position="25"/>
    </location>
</feature>
<dbReference type="InterPro" id="IPR005864">
    <property type="entry name" value="ATP_synth_F0_bsu_bac"/>
</dbReference>
<gene>
    <name evidence="12" type="primary">atpF</name>
    <name evidence="15" type="ORF">A3J15_02170</name>
</gene>
<dbReference type="SUPFAM" id="SSF81573">
    <property type="entry name" value="F1F0 ATP synthase subunit B, membrane domain"/>
    <property type="match status" value="1"/>
</dbReference>
<dbReference type="InterPro" id="IPR028987">
    <property type="entry name" value="ATP_synth_B-like_membr_sf"/>
</dbReference>
<comment type="caution">
    <text evidence="15">The sequence shown here is derived from an EMBL/GenBank/DDBJ whole genome shotgun (WGS) entry which is preliminary data.</text>
</comment>
<dbReference type="GO" id="GO:0012505">
    <property type="term" value="C:endomembrane system"/>
    <property type="evidence" value="ECO:0007669"/>
    <property type="project" value="UniProtKB-SubCell"/>
</dbReference>
<keyword evidence="3 12" id="KW-0138">CF(0)</keyword>
<protein>
    <recommendedName>
        <fullName evidence="12">ATP synthase subunit b</fullName>
    </recommendedName>
    <alternativeName>
        <fullName evidence="12">ATP synthase F(0) sector subunit b</fullName>
    </alternativeName>
    <alternativeName>
        <fullName evidence="12">ATPase subunit I</fullName>
    </alternativeName>
    <alternativeName>
        <fullName evidence="12">F-type ATPase subunit b</fullName>
        <shortName evidence="12">F-ATPase subunit b</shortName>
    </alternativeName>
</protein>
<keyword evidence="8 12" id="KW-0472">Membrane</keyword>
<comment type="function">
    <text evidence="10 12">F(1)F(0) ATP synthase produces ATP from ADP in the presence of a proton or sodium gradient. F-type ATPases consist of two structural domains, F(1) containing the extramembraneous catalytic core and F(0) containing the membrane proton channel, linked together by a central stalk and a peripheral stalk. During catalysis, ATP synthesis in the catalytic domain of F(1) is coupled via a rotary mechanism of the central stalk subunits to proton translocation.</text>
</comment>
<dbReference type="AlphaFoldDB" id="A0A1F7JNU7"/>
<evidence type="ECO:0000256" key="14">
    <source>
        <dbReference type="SAM" id="Coils"/>
    </source>
</evidence>
<keyword evidence="14" id="KW-0175">Coiled coil</keyword>
<keyword evidence="2 12" id="KW-0813">Transport</keyword>
<evidence type="ECO:0000256" key="12">
    <source>
        <dbReference type="HAMAP-Rule" id="MF_01398"/>
    </source>
</evidence>
<evidence type="ECO:0000256" key="2">
    <source>
        <dbReference type="ARBA" id="ARBA00022448"/>
    </source>
</evidence>
<keyword evidence="4 12" id="KW-0812">Transmembrane</keyword>
<dbReference type="Proteomes" id="UP000176376">
    <property type="component" value="Unassembled WGS sequence"/>
</dbReference>
<evidence type="ECO:0000256" key="8">
    <source>
        <dbReference type="ARBA" id="ARBA00023136"/>
    </source>
</evidence>
<proteinExistence type="inferred from homology"/>
<evidence type="ECO:0000313" key="16">
    <source>
        <dbReference type="Proteomes" id="UP000176376"/>
    </source>
</evidence>
<comment type="similarity">
    <text evidence="1 12 13">Belongs to the ATPase B chain family.</text>
</comment>